<name>A0AAU7AS00_9ACTN</name>
<dbReference type="InterPro" id="IPR046179">
    <property type="entry name" value="DUF6188"/>
</dbReference>
<evidence type="ECO:0000313" key="1">
    <source>
        <dbReference type="EMBL" id="XAY04271.1"/>
    </source>
</evidence>
<dbReference type="Pfam" id="PF19686">
    <property type="entry name" value="DUF6188"/>
    <property type="match status" value="1"/>
</dbReference>
<dbReference type="AlphaFoldDB" id="A0AAU7AS00"/>
<dbReference type="KEGG" id="parq:DSM112329_01104"/>
<proteinExistence type="predicted"/>
<protein>
    <submittedName>
        <fullName evidence="1">Uncharacterized protein</fullName>
    </submittedName>
</protein>
<dbReference type="EMBL" id="CP114014">
    <property type="protein sequence ID" value="XAY04271.1"/>
    <property type="molecule type" value="Genomic_DNA"/>
</dbReference>
<reference evidence="1" key="1">
    <citation type="submission" date="2022-12" db="EMBL/GenBank/DDBJ databases">
        <title>Paraconexibacter alkalitolerans sp. nov. and Baekduia alba sp. nov., isolated from soil and emended description of the genera Paraconexibacter (Chun et al., 2020) and Baekduia (An et al., 2020).</title>
        <authorList>
            <person name="Vieira S."/>
            <person name="Huber K.J."/>
            <person name="Geppert A."/>
            <person name="Wolf J."/>
            <person name="Neumann-Schaal M."/>
            <person name="Muesken M."/>
            <person name="Overmann J."/>
        </authorList>
    </citation>
    <scope>NUCLEOTIDE SEQUENCE</scope>
    <source>
        <strain evidence="1">AEG42_29</strain>
    </source>
</reference>
<dbReference type="RefSeq" id="WP_354700815.1">
    <property type="nucleotide sequence ID" value="NZ_CP114014.1"/>
</dbReference>
<sequence>MAAEHSPRLVWVPQGFASETLRHVSLTEAQDGWTIDAVGFEVLTVQFSGRTSLTVYADGGATCTVAFGGEFDFRDRSGRLHELDADAGSWAPLQRLLELRHDLVQSLQVSHGGDVQIRFSSGAGVSARPDAAYESWEITGPGSLNLVCPPGGGDPRIRT</sequence>
<organism evidence="1">
    <name type="scientific">Paraconexibacter sp. AEG42_29</name>
    <dbReference type="NCBI Taxonomy" id="2997339"/>
    <lineage>
        <taxon>Bacteria</taxon>
        <taxon>Bacillati</taxon>
        <taxon>Actinomycetota</taxon>
        <taxon>Thermoleophilia</taxon>
        <taxon>Solirubrobacterales</taxon>
        <taxon>Paraconexibacteraceae</taxon>
        <taxon>Paraconexibacter</taxon>
    </lineage>
</organism>
<accession>A0AAU7AS00</accession>
<gene>
    <name evidence="1" type="ORF">DSM112329_01104</name>
</gene>